<feature type="transmembrane region" description="Helical" evidence="4">
    <location>
        <begin position="61"/>
        <end position="88"/>
    </location>
</feature>
<dbReference type="OrthoDB" id="410267at2759"/>
<dbReference type="SUPFAM" id="SSF103473">
    <property type="entry name" value="MFS general substrate transporter"/>
    <property type="match status" value="1"/>
</dbReference>
<dbReference type="PANTHER" id="PTHR11360:SF240">
    <property type="entry name" value="MONOCARBOXYLATE TRANSPORTER (EUROFUNG)-RELATED"/>
    <property type="match status" value="1"/>
</dbReference>
<dbReference type="EMBL" id="ML736168">
    <property type="protein sequence ID" value="KAE8381733.1"/>
    <property type="molecule type" value="Genomic_DNA"/>
</dbReference>
<feature type="transmembrane region" description="Helical" evidence="4">
    <location>
        <begin position="264"/>
        <end position="286"/>
    </location>
</feature>
<dbReference type="GO" id="GO:0016020">
    <property type="term" value="C:membrane"/>
    <property type="evidence" value="ECO:0007669"/>
    <property type="project" value="UniProtKB-SubCell"/>
</dbReference>
<evidence type="ECO:0000256" key="4">
    <source>
        <dbReference type="SAM" id="Phobius"/>
    </source>
</evidence>
<comment type="similarity">
    <text evidence="2">Belongs to the major facilitator superfamily. Monocarboxylate porter (TC 2.A.1.13) family.</text>
</comment>
<evidence type="ECO:0000259" key="5">
    <source>
        <dbReference type="PROSITE" id="PS50850"/>
    </source>
</evidence>
<gene>
    <name evidence="6" type="ORF">BDV26DRAFT_301004</name>
</gene>
<feature type="transmembrane region" description="Helical" evidence="4">
    <location>
        <begin position="153"/>
        <end position="176"/>
    </location>
</feature>
<evidence type="ECO:0000256" key="1">
    <source>
        <dbReference type="ARBA" id="ARBA00004141"/>
    </source>
</evidence>
<dbReference type="CDD" id="cd17352">
    <property type="entry name" value="MFS_MCT_SLC16"/>
    <property type="match status" value="1"/>
</dbReference>
<organism evidence="6 7">
    <name type="scientific">Aspergillus bertholletiae</name>
    <dbReference type="NCBI Taxonomy" id="1226010"/>
    <lineage>
        <taxon>Eukaryota</taxon>
        <taxon>Fungi</taxon>
        <taxon>Dikarya</taxon>
        <taxon>Ascomycota</taxon>
        <taxon>Pezizomycotina</taxon>
        <taxon>Eurotiomycetes</taxon>
        <taxon>Eurotiomycetidae</taxon>
        <taxon>Eurotiales</taxon>
        <taxon>Aspergillaceae</taxon>
        <taxon>Aspergillus</taxon>
        <taxon>Aspergillus subgen. Circumdati</taxon>
    </lineage>
</organism>
<feature type="transmembrane region" description="Helical" evidence="4">
    <location>
        <begin position="327"/>
        <end position="346"/>
    </location>
</feature>
<feature type="domain" description="Major facilitator superfamily (MFS) profile" evidence="5">
    <location>
        <begin position="61"/>
        <end position="444"/>
    </location>
</feature>
<evidence type="ECO:0000256" key="3">
    <source>
        <dbReference type="SAM" id="MobiDB-lite"/>
    </source>
</evidence>
<protein>
    <submittedName>
        <fullName evidence="6">Major facilitator superfamily domain-containing protein</fullName>
    </submittedName>
</protein>
<keyword evidence="4" id="KW-0812">Transmembrane</keyword>
<feature type="region of interest" description="Disordered" evidence="3">
    <location>
        <begin position="1"/>
        <end position="49"/>
    </location>
</feature>
<feature type="transmembrane region" description="Helical" evidence="4">
    <location>
        <begin position="128"/>
        <end position="147"/>
    </location>
</feature>
<dbReference type="Proteomes" id="UP000326198">
    <property type="component" value="Unassembled WGS sequence"/>
</dbReference>
<dbReference type="InterPro" id="IPR036259">
    <property type="entry name" value="MFS_trans_sf"/>
</dbReference>
<proteinExistence type="inferred from homology"/>
<dbReference type="InterPro" id="IPR020846">
    <property type="entry name" value="MFS_dom"/>
</dbReference>
<dbReference type="Gene3D" id="1.20.1250.20">
    <property type="entry name" value="MFS general substrate transporter like domains"/>
    <property type="match status" value="1"/>
</dbReference>
<keyword evidence="4" id="KW-0472">Membrane</keyword>
<comment type="subcellular location">
    <subcellularLocation>
        <location evidence="1">Membrane</location>
        <topology evidence="1">Multi-pass membrane protein</topology>
    </subcellularLocation>
</comment>
<feature type="compositionally biased region" description="Low complexity" evidence="3">
    <location>
        <begin position="27"/>
        <end position="38"/>
    </location>
</feature>
<feature type="transmembrane region" description="Helical" evidence="4">
    <location>
        <begin position="423"/>
        <end position="444"/>
    </location>
</feature>
<feature type="transmembrane region" description="Helical" evidence="4">
    <location>
        <begin position="393"/>
        <end position="411"/>
    </location>
</feature>
<keyword evidence="4" id="KW-1133">Transmembrane helix</keyword>
<sequence length="453" mass="48499">MADPDLNASQHVRDEKSAENVPEHNPVKVSSTVVSKTVENTSPDPCEYEQDTKYPEGGLRAWLVVLGSWCAMVPSMGLLNTIGVLHAWTADHQLAQYSSSSLGWIFGAFSFFLYFGGAQVGPIFDSRGVLPVVLPGSIGIVLSVFFFSASTEYYQIFLSFSVLGGISSCCLFTPAISAVGHWFDVRRGLATGIACTAGGLGGVFFPLIILCIGPTLGFAWAMRIIGIICFVLCALACLLLKTRLPPNHQAGMAIDLKALLEPKYALTTLAVWLVEFAVFIPYTYIVSYGLYAGLEQPMAYKLSVFLNAGAIPGRAFPGLVADRIGRFNVMALTAVICAICTLALWYKASTNEGAIMAYAVLFGFWSGAAISLTPVCISQVCRTEDYGKRNGTTFTLVSVGTLLGIPLAGAIQESNGGEYWGLIIFGGVLYLASAVAFAVARGVAAGWRWKVKF</sequence>
<evidence type="ECO:0000313" key="6">
    <source>
        <dbReference type="EMBL" id="KAE8381733.1"/>
    </source>
</evidence>
<feature type="compositionally biased region" description="Basic and acidic residues" evidence="3">
    <location>
        <begin position="11"/>
        <end position="26"/>
    </location>
</feature>
<feature type="transmembrane region" description="Helical" evidence="4">
    <location>
        <begin position="218"/>
        <end position="240"/>
    </location>
</feature>
<dbReference type="PANTHER" id="PTHR11360">
    <property type="entry name" value="MONOCARBOXYLATE TRANSPORTER"/>
    <property type="match status" value="1"/>
</dbReference>
<evidence type="ECO:0000256" key="2">
    <source>
        <dbReference type="ARBA" id="ARBA00006727"/>
    </source>
</evidence>
<feature type="transmembrane region" description="Helical" evidence="4">
    <location>
        <begin position="94"/>
        <end position="116"/>
    </location>
</feature>
<dbReference type="InterPro" id="IPR011701">
    <property type="entry name" value="MFS"/>
</dbReference>
<dbReference type="PROSITE" id="PS50850">
    <property type="entry name" value="MFS"/>
    <property type="match status" value="1"/>
</dbReference>
<dbReference type="AlphaFoldDB" id="A0A5N7BIY2"/>
<name>A0A5N7BIY2_9EURO</name>
<feature type="transmembrane region" description="Helical" evidence="4">
    <location>
        <begin position="188"/>
        <end position="212"/>
    </location>
</feature>
<reference evidence="6 7" key="1">
    <citation type="submission" date="2019-04" db="EMBL/GenBank/DDBJ databases">
        <title>Friends and foes A comparative genomics studyof 23 Aspergillus species from section Flavi.</title>
        <authorList>
            <consortium name="DOE Joint Genome Institute"/>
            <person name="Kjaerbolling I."/>
            <person name="Vesth T."/>
            <person name="Frisvad J.C."/>
            <person name="Nybo J.L."/>
            <person name="Theobald S."/>
            <person name="Kildgaard S."/>
            <person name="Isbrandt T."/>
            <person name="Kuo A."/>
            <person name="Sato A."/>
            <person name="Lyhne E.K."/>
            <person name="Kogle M.E."/>
            <person name="Wiebenga A."/>
            <person name="Kun R.S."/>
            <person name="Lubbers R.J."/>
            <person name="Makela M.R."/>
            <person name="Barry K."/>
            <person name="Chovatia M."/>
            <person name="Clum A."/>
            <person name="Daum C."/>
            <person name="Haridas S."/>
            <person name="He G."/>
            <person name="LaButti K."/>
            <person name="Lipzen A."/>
            <person name="Mondo S."/>
            <person name="Riley R."/>
            <person name="Salamov A."/>
            <person name="Simmons B.A."/>
            <person name="Magnuson J.K."/>
            <person name="Henrissat B."/>
            <person name="Mortensen U.H."/>
            <person name="Larsen T.O."/>
            <person name="Devries R.P."/>
            <person name="Grigoriev I.V."/>
            <person name="Machida M."/>
            <person name="Baker S.E."/>
            <person name="Andersen M.R."/>
        </authorList>
    </citation>
    <scope>NUCLEOTIDE SEQUENCE [LARGE SCALE GENOMIC DNA]</scope>
    <source>
        <strain evidence="6 7">IBT 29228</strain>
    </source>
</reference>
<feature type="transmembrane region" description="Helical" evidence="4">
    <location>
        <begin position="358"/>
        <end position="381"/>
    </location>
</feature>
<dbReference type="InterPro" id="IPR050327">
    <property type="entry name" value="Proton-linked_MCT"/>
</dbReference>
<keyword evidence="7" id="KW-1185">Reference proteome</keyword>
<dbReference type="Pfam" id="PF07690">
    <property type="entry name" value="MFS_1"/>
    <property type="match status" value="1"/>
</dbReference>
<accession>A0A5N7BIY2</accession>
<evidence type="ECO:0000313" key="7">
    <source>
        <dbReference type="Proteomes" id="UP000326198"/>
    </source>
</evidence>
<dbReference type="GO" id="GO:0022857">
    <property type="term" value="F:transmembrane transporter activity"/>
    <property type="evidence" value="ECO:0007669"/>
    <property type="project" value="InterPro"/>
</dbReference>